<protein>
    <submittedName>
        <fullName evidence="1">Uncharacterized protein</fullName>
    </submittedName>
</protein>
<sequence length="63" mass="7385">MTPKDEIIKQLKQIINENQVLTDLVDLYVYSFEKIFLNQLYPKLDVVVRTSTIKEETDVLKLG</sequence>
<comment type="caution">
    <text evidence="1">The sequence shown here is derived from an EMBL/GenBank/DDBJ whole genome shotgun (WGS) entry which is preliminary data.</text>
</comment>
<gene>
    <name evidence="1" type="ORF">S01H4_30112</name>
</gene>
<proteinExistence type="predicted"/>
<reference evidence="1" key="1">
    <citation type="journal article" date="2014" name="Front. Microbiol.">
        <title>High frequency of phylogenetically diverse reductive dehalogenase-homologous genes in deep subseafloor sedimentary metagenomes.</title>
        <authorList>
            <person name="Kawai M."/>
            <person name="Futagami T."/>
            <person name="Toyoda A."/>
            <person name="Takaki Y."/>
            <person name="Nishi S."/>
            <person name="Hori S."/>
            <person name="Arai W."/>
            <person name="Tsubouchi T."/>
            <person name="Morono Y."/>
            <person name="Uchiyama I."/>
            <person name="Ito T."/>
            <person name="Fujiyama A."/>
            <person name="Inagaki F."/>
            <person name="Takami H."/>
        </authorList>
    </citation>
    <scope>NUCLEOTIDE SEQUENCE</scope>
    <source>
        <strain evidence="1">Expedition CK06-06</strain>
    </source>
</reference>
<dbReference type="Gene3D" id="3.30.43.10">
    <property type="entry name" value="Uridine Diphospho-n-acetylenolpyruvylglucosamine Reductase, domain 2"/>
    <property type="match status" value="1"/>
</dbReference>
<evidence type="ECO:0000313" key="1">
    <source>
        <dbReference type="EMBL" id="GAG85518.1"/>
    </source>
</evidence>
<name>X1BN91_9ZZZZ</name>
<dbReference type="InterPro" id="IPR016167">
    <property type="entry name" value="FAD-bd_PCMH_sub1"/>
</dbReference>
<feature type="non-terminal residue" evidence="1">
    <location>
        <position position="63"/>
    </location>
</feature>
<dbReference type="EMBL" id="BART01015517">
    <property type="protein sequence ID" value="GAG85518.1"/>
    <property type="molecule type" value="Genomic_DNA"/>
</dbReference>
<accession>X1BN91</accession>
<organism evidence="1">
    <name type="scientific">marine sediment metagenome</name>
    <dbReference type="NCBI Taxonomy" id="412755"/>
    <lineage>
        <taxon>unclassified sequences</taxon>
        <taxon>metagenomes</taxon>
        <taxon>ecological metagenomes</taxon>
    </lineage>
</organism>
<dbReference type="AlphaFoldDB" id="X1BN91"/>